<evidence type="ECO:0000256" key="1">
    <source>
        <dbReference type="ARBA" id="ARBA00009414"/>
    </source>
</evidence>
<feature type="compositionally biased region" description="Polar residues" evidence="2">
    <location>
        <begin position="1"/>
        <end position="24"/>
    </location>
</feature>
<dbReference type="Proteomes" id="UP001374535">
    <property type="component" value="Chromosome 2"/>
</dbReference>
<dbReference type="AlphaFoldDB" id="A0AAQ3S764"/>
<dbReference type="EMBL" id="CP144699">
    <property type="protein sequence ID" value="WVZ18229.1"/>
    <property type="molecule type" value="Genomic_DNA"/>
</dbReference>
<name>A0AAQ3S764_VIGMU</name>
<dbReference type="Gene3D" id="2.30.29.30">
    <property type="entry name" value="Pleckstrin-homology domain (PH domain)/Phosphotyrosine-binding domain (PTB)"/>
    <property type="match status" value="1"/>
</dbReference>
<feature type="region of interest" description="Disordered" evidence="2">
    <location>
        <begin position="1"/>
        <end position="93"/>
    </location>
</feature>
<dbReference type="InterPro" id="IPR004182">
    <property type="entry name" value="GRAM"/>
</dbReference>
<proteinExistence type="inferred from homology"/>
<reference evidence="4 5" key="1">
    <citation type="journal article" date="2023" name="Life. Sci Alliance">
        <title>Evolutionary insights into 3D genome organization and epigenetic landscape of Vigna mungo.</title>
        <authorList>
            <person name="Junaid A."/>
            <person name="Singh B."/>
            <person name="Bhatia S."/>
        </authorList>
    </citation>
    <scope>NUCLEOTIDE SEQUENCE [LARGE SCALE GENOMIC DNA]</scope>
    <source>
        <strain evidence="4">Urdbean</strain>
    </source>
</reference>
<protein>
    <recommendedName>
        <fullName evidence="3">GRAM domain-containing protein</fullName>
    </recommendedName>
</protein>
<dbReference type="SMART" id="SM00568">
    <property type="entry name" value="GRAM"/>
    <property type="match status" value="1"/>
</dbReference>
<dbReference type="CDD" id="cd13222">
    <property type="entry name" value="PH-GRAM_GEM"/>
    <property type="match status" value="1"/>
</dbReference>
<evidence type="ECO:0000259" key="3">
    <source>
        <dbReference type="SMART" id="SM00568"/>
    </source>
</evidence>
<evidence type="ECO:0000313" key="5">
    <source>
        <dbReference type="Proteomes" id="UP001374535"/>
    </source>
</evidence>
<evidence type="ECO:0000256" key="2">
    <source>
        <dbReference type="SAM" id="MobiDB-lite"/>
    </source>
</evidence>
<dbReference type="InterPro" id="IPR037848">
    <property type="entry name" value="GEM-like"/>
</dbReference>
<evidence type="ECO:0000313" key="4">
    <source>
        <dbReference type="EMBL" id="WVZ18229.1"/>
    </source>
</evidence>
<feature type="domain" description="GRAM" evidence="3">
    <location>
        <begin position="163"/>
        <end position="240"/>
    </location>
</feature>
<dbReference type="InterPro" id="IPR011993">
    <property type="entry name" value="PH-like_dom_sf"/>
</dbReference>
<sequence>MSADAPTQTQASATKPHETQTQTVETKHEESQSASQPHTADYAPYPKLDPDDVVPPPLQQPEAPLNTESRAPISGDAATTMPEDSNPYVTPAPVAASSTKTTLDSVKDVLGKWGKKAAEATKKAEDLAGNMWQHLKTGPSFADAAVGRIAQGTKVLAEGGYEKIFRQTFETVPEEQLLKTYACYLSTSAGPVMGVLYLSTAKLAFCSDNPLSYQMGDQTQWSYYKVVIPLHQLRAVNASTSRTNSSEKYIQIISVDNHEFWFMGFVHYDSAVKNIQGALQPH</sequence>
<dbReference type="PANTHER" id="PTHR31969">
    <property type="entry name" value="GEM-LIKE PROTEIN 2"/>
    <property type="match status" value="1"/>
</dbReference>
<accession>A0AAQ3S764</accession>
<keyword evidence="5" id="KW-1185">Reference proteome</keyword>
<gene>
    <name evidence="4" type="ORF">V8G54_005551</name>
</gene>
<organism evidence="4 5">
    <name type="scientific">Vigna mungo</name>
    <name type="common">Black gram</name>
    <name type="synonym">Phaseolus mungo</name>
    <dbReference type="NCBI Taxonomy" id="3915"/>
    <lineage>
        <taxon>Eukaryota</taxon>
        <taxon>Viridiplantae</taxon>
        <taxon>Streptophyta</taxon>
        <taxon>Embryophyta</taxon>
        <taxon>Tracheophyta</taxon>
        <taxon>Spermatophyta</taxon>
        <taxon>Magnoliopsida</taxon>
        <taxon>eudicotyledons</taxon>
        <taxon>Gunneridae</taxon>
        <taxon>Pentapetalae</taxon>
        <taxon>rosids</taxon>
        <taxon>fabids</taxon>
        <taxon>Fabales</taxon>
        <taxon>Fabaceae</taxon>
        <taxon>Papilionoideae</taxon>
        <taxon>50 kb inversion clade</taxon>
        <taxon>NPAAA clade</taxon>
        <taxon>indigoferoid/millettioid clade</taxon>
        <taxon>Phaseoleae</taxon>
        <taxon>Vigna</taxon>
    </lineage>
</organism>
<dbReference type="Pfam" id="PF02893">
    <property type="entry name" value="GRAM"/>
    <property type="match status" value="1"/>
</dbReference>
<comment type="similarity">
    <text evidence="1">Belongs to the GEM family.</text>
</comment>